<sequence>MTVLVTGSSGKVGSQLVQLLHEKGVAVRAGSSNPDRLTPNAGIETVELALDNPTHFAPALDGIDAVFLYCEPAAIDAFVKQAEAAGVQHAVIMSADAVLRPGADSDPIAAGHLAVERALAASALTSTALNCGALASNALPWAWSLKGRGAVALPYPDSHADPVNERDVAEAAYAVLTEPRLRGLSYHLTGPSSLTFTEQIGIIAAAVGRDIPVEQVTPETWWAGKPGFMPDDIADALLKLWAASTNPVPLSDDVETLTGHPARPFSEWAAQHAAAFRT</sequence>
<dbReference type="SUPFAM" id="SSF51735">
    <property type="entry name" value="NAD(P)-binding Rossmann-fold domains"/>
    <property type="match status" value="1"/>
</dbReference>
<dbReference type="RefSeq" id="WP_282538447.1">
    <property type="nucleotide sequence ID" value="NZ_JASCIS010000039.1"/>
</dbReference>
<proteinExistence type="predicted"/>
<dbReference type="Proteomes" id="UP001237105">
    <property type="component" value="Unassembled WGS sequence"/>
</dbReference>
<keyword evidence="3" id="KW-1185">Reference proteome</keyword>
<evidence type="ECO:0000259" key="1">
    <source>
        <dbReference type="Pfam" id="PF13460"/>
    </source>
</evidence>
<dbReference type="Pfam" id="PF13460">
    <property type="entry name" value="NAD_binding_10"/>
    <property type="match status" value="1"/>
</dbReference>
<organism evidence="2 3">
    <name type="scientific">Streptomyces luteolus</name>
    <dbReference type="NCBI Taxonomy" id="3043615"/>
    <lineage>
        <taxon>Bacteria</taxon>
        <taxon>Bacillati</taxon>
        <taxon>Actinomycetota</taxon>
        <taxon>Actinomycetes</taxon>
        <taxon>Kitasatosporales</taxon>
        <taxon>Streptomycetaceae</taxon>
        <taxon>Streptomyces</taxon>
    </lineage>
</organism>
<dbReference type="PANTHER" id="PTHR43162">
    <property type="match status" value="1"/>
</dbReference>
<dbReference type="PANTHER" id="PTHR43162:SF1">
    <property type="entry name" value="PRESTALK A DIFFERENTIATION PROTEIN A"/>
    <property type="match status" value="1"/>
</dbReference>
<dbReference type="Gene3D" id="3.40.50.720">
    <property type="entry name" value="NAD(P)-binding Rossmann-like Domain"/>
    <property type="match status" value="1"/>
</dbReference>
<accession>A0ABT6T6C0</accession>
<dbReference type="EMBL" id="JASCIS010000039">
    <property type="protein sequence ID" value="MDI3422589.1"/>
    <property type="molecule type" value="Genomic_DNA"/>
</dbReference>
<dbReference type="InterPro" id="IPR016040">
    <property type="entry name" value="NAD(P)-bd_dom"/>
</dbReference>
<evidence type="ECO:0000313" key="2">
    <source>
        <dbReference type="EMBL" id="MDI3422589.1"/>
    </source>
</evidence>
<evidence type="ECO:0000313" key="3">
    <source>
        <dbReference type="Proteomes" id="UP001237105"/>
    </source>
</evidence>
<protein>
    <submittedName>
        <fullName evidence="2">NAD(P)H-binding protein</fullName>
    </submittedName>
</protein>
<gene>
    <name evidence="2" type="ORF">QIT00_29280</name>
</gene>
<name>A0ABT6T6C0_9ACTN</name>
<comment type="caution">
    <text evidence="2">The sequence shown here is derived from an EMBL/GenBank/DDBJ whole genome shotgun (WGS) entry which is preliminary data.</text>
</comment>
<dbReference type="InterPro" id="IPR051604">
    <property type="entry name" value="Ergot_Alk_Oxidoreductase"/>
</dbReference>
<feature type="domain" description="NAD(P)-binding" evidence="1">
    <location>
        <begin position="7"/>
        <end position="179"/>
    </location>
</feature>
<dbReference type="InterPro" id="IPR036291">
    <property type="entry name" value="NAD(P)-bd_dom_sf"/>
</dbReference>
<reference evidence="2 3" key="1">
    <citation type="submission" date="2023-05" db="EMBL/GenBank/DDBJ databases">
        <title>Draft genome sequence of Streptomyces sp. B-S-A12 isolated from a cave soil in Thailand.</title>
        <authorList>
            <person name="Chamroensaksri N."/>
            <person name="Muangham S."/>
        </authorList>
    </citation>
    <scope>NUCLEOTIDE SEQUENCE [LARGE SCALE GENOMIC DNA]</scope>
    <source>
        <strain evidence="2 3">B-S-A12</strain>
    </source>
</reference>